<dbReference type="Proteomes" id="UP000239710">
    <property type="component" value="Unassembled WGS sequence"/>
</dbReference>
<comment type="caution">
    <text evidence="1">The sequence shown here is derived from an EMBL/GenBank/DDBJ whole genome shotgun (WGS) entry which is preliminary data.</text>
</comment>
<organism evidence="1 2">
    <name type="scientific">Xanthomonas bromi</name>
    <dbReference type="NCBI Taxonomy" id="56449"/>
    <lineage>
        <taxon>Bacteria</taxon>
        <taxon>Pseudomonadati</taxon>
        <taxon>Pseudomonadota</taxon>
        <taxon>Gammaproteobacteria</taxon>
        <taxon>Lysobacterales</taxon>
        <taxon>Lysobacteraceae</taxon>
        <taxon>Xanthomonas</taxon>
    </lineage>
</organism>
<accession>A0ABX5BUA9</accession>
<proteinExistence type="predicted"/>
<name>A0ABX5BUA9_9XANT</name>
<evidence type="ECO:0000313" key="2">
    <source>
        <dbReference type="Proteomes" id="UP000239710"/>
    </source>
</evidence>
<keyword evidence="2" id="KW-1185">Reference proteome</keyword>
<reference evidence="1 2" key="1">
    <citation type="submission" date="2016-08" db="EMBL/GenBank/DDBJ databases">
        <title>Evolution of the type three secretion system and type three effector repertoires in Xanthomonas.</title>
        <authorList>
            <person name="Merda D."/>
            <person name="Briand M."/>
            <person name="Bosis E."/>
            <person name="Rousseau C."/>
            <person name="Portier P."/>
            <person name="Jacques M.-A."/>
            <person name="Fischer-Le Saux M."/>
        </authorList>
    </citation>
    <scope>NUCLEOTIDE SEQUENCE [LARGE SCALE GENOMIC DNA]</scope>
    <source>
        <strain evidence="1 2">CFBP1976</strain>
    </source>
</reference>
<dbReference type="EMBL" id="MDCE01000009">
    <property type="protein sequence ID" value="PPV07317.1"/>
    <property type="molecule type" value="Genomic_DNA"/>
</dbReference>
<protein>
    <submittedName>
        <fullName evidence="1">Uncharacterized protein</fullName>
    </submittedName>
</protein>
<sequence>MGGGMQIVHVEVGHRIGARSHQHVRRRSCDRSADVARRSPCTCIVGCLLPVAQAAHCTCQPAWV</sequence>
<gene>
    <name evidence="1" type="ORF">XbrCFBP1976_07980</name>
</gene>
<evidence type="ECO:0000313" key="1">
    <source>
        <dbReference type="EMBL" id="PPV07317.1"/>
    </source>
</evidence>